<dbReference type="AlphaFoldDB" id="A0AAD6EJK0"/>
<dbReference type="InterPro" id="IPR036291">
    <property type="entry name" value="NAD(P)-bd_dom_sf"/>
</dbReference>
<dbReference type="GO" id="GO:0016491">
    <property type="term" value="F:oxidoreductase activity"/>
    <property type="evidence" value="ECO:0007669"/>
    <property type="project" value="UniProtKB-KW"/>
</dbReference>
<keyword evidence="5" id="KW-1185">Reference proteome</keyword>
<keyword evidence="2" id="KW-0560">Oxidoreductase</keyword>
<comment type="caution">
    <text evidence="4">The sequence shown here is derived from an EMBL/GenBank/DDBJ whole genome shotgun (WGS) entry which is preliminary data.</text>
</comment>
<evidence type="ECO:0000313" key="4">
    <source>
        <dbReference type="EMBL" id="KAJ3686808.1"/>
    </source>
</evidence>
<dbReference type="Proteomes" id="UP001210211">
    <property type="component" value="Unassembled WGS sequence"/>
</dbReference>
<protein>
    <recommendedName>
        <fullName evidence="3">NmrA-like domain-containing protein</fullName>
    </recommendedName>
</protein>
<sequence length="315" mass="35541">MAEEKSKVLVVGATGKLGRELVMASVTASHPTFALVRDLSILSSSSESNSDKSLLLQSFLSHGVHLLKGSFDDYESLIHAVKQVDVVICAVPSKNALEQRPLIRAIKEAGCIKRFIPSEFGSDPTKVQILGMDYDFHEKKAEIRQFIESEGIPHTYVSCNFLMRYLLPSLVQPGLDLPPRDEIKIFGDGNTKAIFVKDCDVAKFTLCAIDDPRTLNKTLYLRPPGNICSMHELVEMWEYKIGKALRKIYISKEEHLKAINGIYHTDILYVLCVELCTLMWLISGYSISRDTISKEYAPDIHIFCIHQGRPYILRY</sequence>
<name>A0AAD6EJK0_9POAL</name>
<accession>A0AAD6EJK0</accession>
<evidence type="ECO:0000313" key="5">
    <source>
        <dbReference type="Proteomes" id="UP001210211"/>
    </source>
</evidence>
<proteinExistence type="predicted"/>
<dbReference type="InterPro" id="IPR008030">
    <property type="entry name" value="NmrA-like"/>
</dbReference>
<dbReference type="Gene3D" id="3.90.25.10">
    <property type="entry name" value="UDP-galactose 4-epimerase, domain 1"/>
    <property type="match status" value="1"/>
</dbReference>
<dbReference type="SUPFAM" id="SSF51735">
    <property type="entry name" value="NAD(P)-binding Rossmann-fold domains"/>
    <property type="match status" value="1"/>
</dbReference>
<evidence type="ECO:0000259" key="3">
    <source>
        <dbReference type="Pfam" id="PF05368"/>
    </source>
</evidence>
<dbReference type="PANTHER" id="PTHR43349">
    <property type="entry name" value="PINORESINOL REDUCTASE-RELATED"/>
    <property type="match status" value="1"/>
</dbReference>
<evidence type="ECO:0000256" key="2">
    <source>
        <dbReference type="ARBA" id="ARBA00023002"/>
    </source>
</evidence>
<dbReference type="EMBL" id="JAMRDG010000002">
    <property type="protein sequence ID" value="KAJ3686808.1"/>
    <property type="molecule type" value="Genomic_DNA"/>
</dbReference>
<dbReference type="Pfam" id="PF05368">
    <property type="entry name" value="NmrA"/>
    <property type="match status" value="1"/>
</dbReference>
<dbReference type="InterPro" id="IPR050608">
    <property type="entry name" value="NmrA-type/Isoflavone_red_sf"/>
</dbReference>
<dbReference type="CDD" id="cd05259">
    <property type="entry name" value="PCBER_SDR_a"/>
    <property type="match status" value="1"/>
</dbReference>
<gene>
    <name evidence="4" type="ORF">LUZ61_015972</name>
</gene>
<keyword evidence="1" id="KW-0521">NADP</keyword>
<organism evidence="4 5">
    <name type="scientific">Rhynchospora tenuis</name>
    <dbReference type="NCBI Taxonomy" id="198213"/>
    <lineage>
        <taxon>Eukaryota</taxon>
        <taxon>Viridiplantae</taxon>
        <taxon>Streptophyta</taxon>
        <taxon>Embryophyta</taxon>
        <taxon>Tracheophyta</taxon>
        <taxon>Spermatophyta</taxon>
        <taxon>Magnoliopsida</taxon>
        <taxon>Liliopsida</taxon>
        <taxon>Poales</taxon>
        <taxon>Cyperaceae</taxon>
        <taxon>Cyperoideae</taxon>
        <taxon>Rhynchosporeae</taxon>
        <taxon>Rhynchospora</taxon>
    </lineage>
</organism>
<dbReference type="Gene3D" id="3.40.50.720">
    <property type="entry name" value="NAD(P)-binding Rossmann-like Domain"/>
    <property type="match status" value="1"/>
</dbReference>
<dbReference type="PANTHER" id="PTHR43349:SF34">
    <property type="entry name" value="PINORESINOL-LARICIRESINOL REDUCTASE 3-RELATED"/>
    <property type="match status" value="1"/>
</dbReference>
<reference evidence="4 5" key="1">
    <citation type="journal article" date="2022" name="Cell">
        <title>Repeat-based holocentromeres influence genome architecture and karyotype evolution.</title>
        <authorList>
            <person name="Hofstatter P.G."/>
            <person name="Thangavel G."/>
            <person name="Lux T."/>
            <person name="Neumann P."/>
            <person name="Vondrak T."/>
            <person name="Novak P."/>
            <person name="Zhang M."/>
            <person name="Costa L."/>
            <person name="Castellani M."/>
            <person name="Scott A."/>
            <person name="Toegelov H."/>
            <person name="Fuchs J."/>
            <person name="Mata-Sucre Y."/>
            <person name="Dias Y."/>
            <person name="Vanzela A.L.L."/>
            <person name="Huettel B."/>
            <person name="Almeida C.C.S."/>
            <person name="Simkova H."/>
            <person name="Souza G."/>
            <person name="Pedrosa-Harand A."/>
            <person name="Macas J."/>
            <person name="Mayer K.F.X."/>
            <person name="Houben A."/>
            <person name="Marques A."/>
        </authorList>
    </citation>
    <scope>NUCLEOTIDE SEQUENCE [LARGE SCALE GENOMIC DNA]</scope>
    <source>
        <strain evidence="4">RhyTen1mFocal</strain>
    </source>
</reference>
<dbReference type="InterPro" id="IPR045312">
    <property type="entry name" value="PCBER-like"/>
</dbReference>
<evidence type="ECO:0000256" key="1">
    <source>
        <dbReference type="ARBA" id="ARBA00022857"/>
    </source>
</evidence>
<feature type="domain" description="NmrA-like" evidence="3">
    <location>
        <begin position="4"/>
        <end position="261"/>
    </location>
</feature>